<keyword evidence="3" id="KW-1185">Reference proteome</keyword>
<dbReference type="AlphaFoldDB" id="A0A6I4I9Z5"/>
<dbReference type="Proteomes" id="UP000434850">
    <property type="component" value="Unassembled WGS sequence"/>
</dbReference>
<comment type="caution">
    <text evidence="2">The sequence shown here is derived from an EMBL/GenBank/DDBJ whole genome shotgun (WGS) entry which is preliminary data.</text>
</comment>
<dbReference type="OrthoDB" id="2680225at2"/>
<proteinExistence type="predicted"/>
<dbReference type="EMBL" id="WQLA01000005">
    <property type="protein sequence ID" value="MVN92025.1"/>
    <property type="molecule type" value="Genomic_DNA"/>
</dbReference>
<evidence type="ECO:0000313" key="2">
    <source>
        <dbReference type="EMBL" id="MVN92025.1"/>
    </source>
</evidence>
<reference evidence="2 3" key="1">
    <citation type="submission" date="2019-12" db="EMBL/GenBank/DDBJ databases">
        <title>Mucilaginibacter sp. HME9299 genome sequencing and assembly.</title>
        <authorList>
            <person name="Kang H."/>
            <person name="Kim H."/>
            <person name="Joh K."/>
        </authorList>
    </citation>
    <scope>NUCLEOTIDE SEQUENCE [LARGE SCALE GENOMIC DNA]</scope>
    <source>
        <strain evidence="2 3">HME9299</strain>
    </source>
</reference>
<dbReference type="Pfam" id="PF26115">
    <property type="entry name" value="PDDEXK_GAPS4"/>
    <property type="match status" value="1"/>
</dbReference>
<evidence type="ECO:0000259" key="1">
    <source>
        <dbReference type="Pfam" id="PF26115"/>
    </source>
</evidence>
<sequence length="128" mass="14455">MGEISKRTGELGEEAGYRFLERIGWINGQRGLSIPCNDSLKHPNRETHGIDYLKLYACPLIQQRLVNAVVSIKATSDYTKYPNSKLKSHLKELSDICSCYNRSNEKIGIGEQFMQDSFESESIIGVLL</sequence>
<name>A0A6I4I9Z5_9SPHI</name>
<evidence type="ECO:0000313" key="3">
    <source>
        <dbReference type="Proteomes" id="UP000434850"/>
    </source>
</evidence>
<feature type="domain" description="GAPS4 PD-(D/E)XK nuclease" evidence="1">
    <location>
        <begin position="1"/>
        <end position="128"/>
    </location>
</feature>
<accession>A0A6I4I9Z5</accession>
<organism evidence="2 3">
    <name type="scientific">Mucilaginibacter aquatilis</name>
    <dbReference type="NCBI Taxonomy" id="1517760"/>
    <lineage>
        <taxon>Bacteria</taxon>
        <taxon>Pseudomonadati</taxon>
        <taxon>Bacteroidota</taxon>
        <taxon>Sphingobacteriia</taxon>
        <taxon>Sphingobacteriales</taxon>
        <taxon>Sphingobacteriaceae</taxon>
        <taxon>Mucilaginibacter</taxon>
    </lineage>
</organism>
<dbReference type="InterPro" id="IPR058873">
    <property type="entry name" value="PDDEXK_GAPS4"/>
</dbReference>
<protein>
    <recommendedName>
        <fullName evidence="1">GAPS4 PD-(D/E)XK nuclease domain-containing protein</fullName>
    </recommendedName>
</protein>
<dbReference type="RefSeq" id="WP_157542354.1">
    <property type="nucleotide sequence ID" value="NZ_WQLA01000005.1"/>
</dbReference>
<gene>
    <name evidence="2" type="ORF">GO816_12880</name>
</gene>